<evidence type="ECO:0000313" key="2">
    <source>
        <dbReference type="EMBL" id="KYH13085.1"/>
    </source>
</evidence>
<evidence type="ECO:0008006" key="4">
    <source>
        <dbReference type="Google" id="ProtNLM"/>
    </source>
</evidence>
<evidence type="ECO:0000256" key="1">
    <source>
        <dbReference type="SAM" id="MobiDB-lite"/>
    </source>
</evidence>
<name>A0A151A1H1_9STAP</name>
<dbReference type="Proteomes" id="UP000075418">
    <property type="component" value="Unassembled WGS sequence"/>
</dbReference>
<accession>A0A151A1H1</accession>
<dbReference type="AlphaFoldDB" id="A0A151A1H1"/>
<gene>
    <name evidence="2" type="ORF">A0131_12240</name>
</gene>
<evidence type="ECO:0000313" key="3">
    <source>
        <dbReference type="Proteomes" id="UP000075418"/>
    </source>
</evidence>
<protein>
    <recommendedName>
        <fullName evidence="4">Transposase</fullName>
    </recommendedName>
</protein>
<organism evidence="2 3">
    <name type="scientific">Staphylococcus kloosii</name>
    <dbReference type="NCBI Taxonomy" id="29384"/>
    <lineage>
        <taxon>Bacteria</taxon>
        <taxon>Bacillati</taxon>
        <taxon>Bacillota</taxon>
        <taxon>Bacilli</taxon>
        <taxon>Bacillales</taxon>
        <taxon>Staphylococcaceae</taxon>
        <taxon>Staphylococcus</taxon>
    </lineage>
</organism>
<dbReference type="EMBL" id="LUGM01000004">
    <property type="protein sequence ID" value="KYH13085.1"/>
    <property type="molecule type" value="Genomic_DNA"/>
</dbReference>
<reference evidence="2 3" key="1">
    <citation type="submission" date="2016-02" db="EMBL/GenBank/DDBJ databases">
        <title>Draft genome sequence of hydrocarbon degrading Staphylococcus saprophyticus Strain CNV2, isolated from crude-oil contaminated soil from Noonmati Oil Refinery, Guwahati, Assam, India.</title>
        <authorList>
            <person name="Mukherjee A."/>
            <person name="Chettri B."/>
            <person name="Langpoklakpam J."/>
            <person name="Singh A.K."/>
            <person name="Chattopadhyay D.J."/>
        </authorList>
    </citation>
    <scope>NUCLEOTIDE SEQUENCE [LARGE SCALE GENOMIC DNA]</scope>
    <source>
        <strain evidence="2 3">CNV2</strain>
    </source>
</reference>
<sequence length="65" mass="7763">MSNLSDYEKGYSKAKTENRVRQQLKDHPTRLKLYNLGRQNLFKLNKILKRRSTSYLDGYKQGLKE</sequence>
<dbReference type="RefSeq" id="WP_061855592.1">
    <property type="nucleotide sequence ID" value="NZ_LUGM01000004.1"/>
</dbReference>
<feature type="region of interest" description="Disordered" evidence="1">
    <location>
        <begin position="1"/>
        <end position="26"/>
    </location>
</feature>
<comment type="caution">
    <text evidence="2">The sequence shown here is derived from an EMBL/GenBank/DDBJ whole genome shotgun (WGS) entry which is preliminary data.</text>
</comment>
<proteinExistence type="predicted"/>